<dbReference type="EMBL" id="BSPP01000011">
    <property type="protein sequence ID" value="GLS88265.1"/>
    <property type="molecule type" value="Genomic_DNA"/>
</dbReference>
<accession>A0AA37X3G4</accession>
<proteinExistence type="predicted"/>
<evidence type="ECO:0000313" key="3">
    <source>
        <dbReference type="Proteomes" id="UP001157355"/>
    </source>
</evidence>
<protein>
    <submittedName>
        <fullName evidence="2">Uncharacterized protein</fullName>
    </submittedName>
</protein>
<dbReference type="RefSeq" id="WP_284326436.1">
    <property type="nucleotide sequence ID" value="NZ_BSPP01000011.1"/>
</dbReference>
<feature type="region of interest" description="Disordered" evidence="1">
    <location>
        <begin position="139"/>
        <end position="161"/>
    </location>
</feature>
<evidence type="ECO:0000256" key="1">
    <source>
        <dbReference type="SAM" id="MobiDB-lite"/>
    </source>
</evidence>
<sequence>MTYQVLTHRHFASISAAQLPVDDSLPRLTRHAAAALAGLALITLQSQYDMAAFRLRGLLQQMDKQVTPDLPLPADDTATLLWRLQVFDAHCDTHFLTGLRKLQAWIGRLRAHDLLPSVSASAAVARFLEQQRSLGGLLTNPQRNQAWDPVRKGTLSTTPNP</sequence>
<evidence type="ECO:0000313" key="2">
    <source>
        <dbReference type="EMBL" id="GLS88265.1"/>
    </source>
</evidence>
<reference evidence="2 3" key="1">
    <citation type="journal article" date="2014" name="Int. J. Syst. Evol. Microbiol.">
        <title>Complete genome sequence of Corynebacterium casei LMG S-19264T (=DSM 44701T), isolated from a smear-ripened cheese.</title>
        <authorList>
            <consortium name="US DOE Joint Genome Institute (JGI-PGF)"/>
            <person name="Walter F."/>
            <person name="Albersmeier A."/>
            <person name="Kalinowski J."/>
            <person name="Ruckert C."/>
        </authorList>
    </citation>
    <scope>NUCLEOTIDE SEQUENCE [LARGE SCALE GENOMIC DNA]</scope>
    <source>
        <strain evidence="2 3">NBRC 111766</strain>
    </source>
</reference>
<dbReference type="Proteomes" id="UP001157355">
    <property type="component" value="Unassembled WGS sequence"/>
</dbReference>
<organism evidence="2 3">
    <name type="scientific">Cypionkella aquatica</name>
    <dbReference type="NCBI Taxonomy" id="1756042"/>
    <lineage>
        <taxon>Bacteria</taxon>
        <taxon>Pseudomonadati</taxon>
        <taxon>Pseudomonadota</taxon>
        <taxon>Alphaproteobacteria</taxon>
        <taxon>Rhodobacterales</taxon>
        <taxon>Paracoccaceae</taxon>
        <taxon>Cypionkella</taxon>
    </lineage>
</organism>
<comment type="caution">
    <text evidence="2">The sequence shown here is derived from an EMBL/GenBank/DDBJ whole genome shotgun (WGS) entry which is preliminary data.</text>
</comment>
<gene>
    <name evidence="2" type="ORF">GCM10010873_32390</name>
</gene>
<keyword evidence="3" id="KW-1185">Reference proteome</keyword>
<dbReference type="AlphaFoldDB" id="A0AA37X3G4"/>
<name>A0AA37X3G4_9RHOB</name>